<evidence type="ECO:0000256" key="1">
    <source>
        <dbReference type="SAM" id="SignalP"/>
    </source>
</evidence>
<dbReference type="Proteomes" id="UP001156831">
    <property type="component" value="Unassembled WGS sequence"/>
</dbReference>
<evidence type="ECO:0000313" key="3">
    <source>
        <dbReference type="Proteomes" id="UP001156831"/>
    </source>
</evidence>
<organism evidence="2 3">
    <name type="scientific">Luteimonas rhizosphaericola</name>
    <dbReference type="NCBI Taxonomy" id="3042024"/>
    <lineage>
        <taxon>Bacteria</taxon>
        <taxon>Pseudomonadati</taxon>
        <taxon>Pseudomonadota</taxon>
        <taxon>Gammaproteobacteria</taxon>
        <taxon>Lysobacterales</taxon>
        <taxon>Lysobacteraceae</taxon>
        <taxon>Luteimonas</taxon>
    </lineage>
</organism>
<protein>
    <submittedName>
        <fullName evidence="2">Uncharacterized protein</fullName>
    </submittedName>
</protein>
<dbReference type="RefSeq" id="WP_280601521.1">
    <property type="nucleotide sequence ID" value="NZ_JARXRN010000024.1"/>
</dbReference>
<keyword evidence="1" id="KW-0732">Signal</keyword>
<accession>A0ABT6JJV7</accession>
<gene>
    <name evidence="2" type="ORF">QFW80_09335</name>
</gene>
<dbReference type="EMBL" id="JARXRN010000024">
    <property type="protein sequence ID" value="MDH5830713.1"/>
    <property type="molecule type" value="Genomic_DNA"/>
</dbReference>
<feature type="signal peptide" evidence="1">
    <location>
        <begin position="1"/>
        <end position="24"/>
    </location>
</feature>
<sequence length="166" mass="16873">MDARTAWRWAALAWLLLACLPARAGGSGVQALGSEWRPVDPAALEAQRGGFVMPSGLQVSFGFERTVYVNGALVSSLRVRVADVGRITADEAAQLAALGPTQLVQIGAGNAAPADVAGLVIQNSLDGQRIQVQSTLDAGSNALGLLQALNTAQALQAAATASVGGL</sequence>
<keyword evidence="3" id="KW-1185">Reference proteome</keyword>
<comment type="caution">
    <text evidence="2">The sequence shown here is derived from an EMBL/GenBank/DDBJ whole genome shotgun (WGS) entry which is preliminary data.</text>
</comment>
<evidence type="ECO:0000313" key="2">
    <source>
        <dbReference type="EMBL" id="MDH5830713.1"/>
    </source>
</evidence>
<proteinExistence type="predicted"/>
<reference evidence="2 3" key="1">
    <citation type="submission" date="2023-04" db="EMBL/GenBank/DDBJ databases">
        <title>Luteimonas sp. M1R5S18.</title>
        <authorList>
            <person name="Sun J.-Q."/>
        </authorList>
    </citation>
    <scope>NUCLEOTIDE SEQUENCE [LARGE SCALE GENOMIC DNA]</scope>
    <source>
        <strain evidence="2 3">M1R5S18</strain>
    </source>
</reference>
<dbReference type="PROSITE" id="PS51257">
    <property type="entry name" value="PROKAR_LIPOPROTEIN"/>
    <property type="match status" value="1"/>
</dbReference>
<name>A0ABT6JJV7_9GAMM</name>
<feature type="chain" id="PRO_5047452506" evidence="1">
    <location>
        <begin position="25"/>
        <end position="166"/>
    </location>
</feature>